<dbReference type="AlphaFoldDB" id="A0AAD4KGP9"/>
<proteinExistence type="predicted"/>
<dbReference type="GeneID" id="70244690"/>
<accession>A0AAD4KGP9</accession>
<dbReference type="RefSeq" id="XP_046067801.1">
    <property type="nucleotide sequence ID" value="XM_046214403.1"/>
</dbReference>
<keyword evidence="3" id="KW-1185">Reference proteome</keyword>
<feature type="region of interest" description="Disordered" evidence="1">
    <location>
        <begin position="185"/>
        <end position="205"/>
    </location>
</feature>
<organism evidence="2 3">
    <name type="scientific">Talaromyces proteolyticus</name>
    <dbReference type="NCBI Taxonomy" id="1131652"/>
    <lineage>
        <taxon>Eukaryota</taxon>
        <taxon>Fungi</taxon>
        <taxon>Dikarya</taxon>
        <taxon>Ascomycota</taxon>
        <taxon>Pezizomycotina</taxon>
        <taxon>Eurotiomycetes</taxon>
        <taxon>Eurotiomycetidae</taxon>
        <taxon>Eurotiales</taxon>
        <taxon>Trichocomaceae</taxon>
        <taxon>Talaromyces</taxon>
        <taxon>Talaromyces sect. Bacilispori</taxon>
    </lineage>
</organism>
<comment type="caution">
    <text evidence="2">The sequence shown here is derived from an EMBL/GenBank/DDBJ whole genome shotgun (WGS) entry which is preliminary data.</text>
</comment>
<gene>
    <name evidence="2" type="ORF">BGW36DRAFT_362840</name>
</gene>
<reference evidence="2" key="1">
    <citation type="submission" date="2021-12" db="EMBL/GenBank/DDBJ databases">
        <title>Convergent genome expansion in fungi linked to evolution of root-endophyte symbiosis.</title>
        <authorList>
            <consortium name="DOE Joint Genome Institute"/>
            <person name="Ke Y.-H."/>
            <person name="Bonito G."/>
            <person name="Liao H.-L."/>
            <person name="Looney B."/>
            <person name="Rojas-Flechas A."/>
            <person name="Nash J."/>
            <person name="Hameed K."/>
            <person name="Schadt C."/>
            <person name="Martin F."/>
            <person name="Crous P.W."/>
            <person name="Miettinen O."/>
            <person name="Magnuson J.K."/>
            <person name="Labbe J."/>
            <person name="Jacobson D."/>
            <person name="Doktycz M.J."/>
            <person name="Veneault-Fourrey C."/>
            <person name="Kuo A."/>
            <person name="Mondo S."/>
            <person name="Calhoun S."/>
            <person name="Riley R."/>
            <person name="Ohm R."/>
            <person name="LaButti K."/>
            <person name="Andreopoulos B."/>
            <person name="Pangilinan J."/>
            <person name="Nolan M."/>
            <person name="Tritt A."/>
            <person name="Clum A."/>
            <person name="Lipzen A."/>
            <person name="Daum C."/>
            <person name="Barry K."/>
            <person name="Grigoriev I.V."/>
            <person name="Vilgalys R."/>
        </authorList>
    </citation>
    <scope>NUCLEOTIDE SEQUENCE</scope>
    <source>
        <strain evidence="2">PMI_201</strain>
    </source>
</reference>
<dbReference type="EMBL" id="JAJTJA010000011">
    <property type="protein sequence ID" value="KAH8691804.1"/>
    <property type="molecule type" value="Genomic_DNA"/>
</dbReference>
<name>A0AAD4KGP9_9EURO</name>
<dbReference type="Proteomes" id="UP001201262">
    <property type="component" value="Unassembled WGS sequence"/>
</dbReference>
<sequence length="226" mass="25664">MEVADGSPLQSAYTTSLGASQQATMLDDIQQTSAEVEATSDHRAVFDNTPVKSYRLQALQGVYEALRILRASSEPTEDGQETQFTYFDLKMFHTKLEHCRISLNTRMLEENKKIRRINEEVSKTDMRINEKLANLENEFLSDQANSADYQRHVSRESLYSVYTTMMTVVSDMSLIGDLRSRSRRALRKKTPDARADNEADKPDLEALEDLSQTLLQLVRSAGESKD</sequence>
<evidence type="ECO:0000256" key="1">
    <source>
        <dbReference type="SAM" id="MobiDB-lite"/>
    </source>
</evidence>
<feature type="compositionally biased region" description="Basic and acidic residues" evidence="1">
    <location>
        <begin position="189"/>
        <end position="204"/>
    </location>
</feature>
<protein>
    <submittedName>
        <fullName evidence="2">Uncharacterized protein</fullName>
    </submittedName>
</protein>
<evidence type="ECO:0000313" key="2">
    <source>
        <dbReference type="EMBL" id="KAH8691804.1"/>
    </source>
</evidence>
<evidence type="ECO:0000313" key="3">
    <source>
        <dbReference type="Proteomes" id="UP001201262"/>
    </source>
</evidence>